<dbReference type="AlphaFoldDB" id="D7TEH7"/>
<accession>D7TEH7</accession>
<proteinExistence type="predicted"/>
<keyword evidence="2" id="KW-1185">Reference proteome</keyword>
<dbReference type="Proteomes" id="UP000009183">
    <property type="component" value="Chromosome 12"/>
</dbReference>
<gene>
    <name evidence="1" type="ordered locus">VIT_12s0059g01770</name>
</gene>
<protein>
    <submittedName>
        <fullName evidence="1">Uncharacterized protein</fullName>
    </submittedName>
</protein>
<dbReference type="PaxDb" id="29760-VIT_12s0059g01770.t01"/>
<dbReference type="EMBL" id="FN595765">
    <property type="protein sequence ID" value="CBI28900.3"/>
    <property type="molecule type" value="Genomic_DNA"/>
</dbReference>
<dbReference type="InParanoid" id="D7TEH7"/>
<evidence type="ECO:0000313" key="2">
    <source>
        <dbReference type="Proteomes" id="UP000009183"/>
    </source>
</evidence>
<name>D7TEH7_VITVI</name>
<organism evidence="1 2">
    <name type="scientific">Vitis vinifera</name>
    <name type="common">Grape</name>
    <dbReference type="NCBI Taxonomy" id="29760"/>
    <lineage>
        <taxon>Eukaryota</taxon>
        <taxon>Viridiplantae</taxon>
        <taxon>Streptophyta</taxon>
        <taxon>Embryophyta</taxon>
        <taxon>Tracheophyta</taxon>
        <taxon>Spermatophyta</taxon>
        <taxon>Magnoliopsida</taxon>
        <taxon>eudicotyledons</taxon>
        <taxon>Gunneridae</taxon>
        <taxon>Pentapetalae</taxon>
        <taxon>rosids</taxon>
        <taxon>Vitales</taxon>
        <taxon>Vitaceae</taxon>
        <taxon>Viteae</taxon>
        <taxon>Vitis</taxon>
    </lineage>
</organism>
<reference evidence="2" key="1">
    <citation type="journal article" date="2007" name="Nature">
        <title>The grapevine genome sequence suggests ancestral hexaploidization in major angiosperm phyla.</title>
        <authorList>
            <consortium name="The French-Italian Public Consortium for Grapevine Genome Characterization."/>
            <person name="Jaillon O."/>
            <person name="Aury J.-M."/>
            <person name="Noel B."/>
            <person name="Policriti A."/>
            <person name="Clepet C."/>
            <person name="Casagrande A."/>
            <person name="Choisne N."/>
            <person name="Aubourg S."/>
            <person name="Vitulo N."/>
            <person name="Jubin C."/>
            <person name="Vezzi A."/>
            <person name="Legeai F."/>
            <person name="Hugueney P."/>
            <person name="Dasilva C."/>
            <person name="Horner D."/>
            <person name="Mica E."/>
            <person name="Jublot D."/>
            <person name="Poulain J."/>
            <person name="Bruyere C."/>
            <person name="Billault A."/>
            <person name="Segurens B."/>
            <person name="Gouyvenoux M."/>
            <person name="Ugarte E."/>
            <person name="Cattonaro F."/>
            <person name="Anthouard V."/>
            <person name="Vico V."/>
            <person name="Del Fabbro C."/>
            <person name="Alaux M."/>
            <person name="Di Gaspero G."/>
            <person name="Dumas V."/>
            <person name="Felice N."/>
            <person name="Paillard S."/>
            <person name="Juman I."/>
            <person name="Moroldo M."/>
            <person name="Scalabrin S."/>
            <person name="Canaguier A."/>
            <person name="Le Clainche I."/>
            <person name="Malacrida G."/>
            <person name="Durand E."/>
            <person name="Pesole G."/>
            <person name="Laucou V."/>
            <person name="Chatelet P."/>
            <person name="Merdinoglu D."/>
            <person name="Delledonne M."/>
            <person name="Pezzotti M."/>
            <person name="Lecharny A."/>
            <person name="Scarpelli C."/>
            <person name="Artiguenave F."/>
            <person name="Pe M.E."/>
            <person name="Valle G."/>
            <person name="Morgante M."/>
            <person name="Caboche M."/>
            <person name="Adam-Blondon A.-F."/>
            <person name="Weissenbach J."/>
            <person name="Quetier F."/>
            <person name="Wincker P."/>
        </authorList>
    </citation>
    <scope>NUCLEOTIDE SEQUENCE [LARGE SCALE GENOMIC DNA]</scope>
    <source>
        <strain evidence="2">cv. Pinot noir / PN40024</strain>
    </source>
</reference>
<dbReference type="HOGENOM" id="CLU_2532046_0_0_1"/>
<sequence>MWEVEVNALEMWIRLHQLRHRPSGYTSEVHQRSNAVEPIFIHCYHRLDGDLSRTRHTSIEQLVEFGIFRGEFILLILILIKMNI</sequence>
<evidence type="ECO:0000313" key="1">
    <source>
        <dbReference type="EMBL" id="CBI28900.3"/>
    </source>
</evidence>